<name>A0AAD8Y5W1_9STRA</name>
<comment type="caution">
    <text evidence="2">The sequence shown here is derived from an EMBL/GenBank/DDBJ whole genome shotgun (WGS) entry which is preliminary data.</text>
</comment>
<protein>
    <submittedName>
        <fullName evidence="2">Uncharacterized protein</fullName>
    </submittedName>
</protein>
<dbReference type="Proteomes" id="UP001224775">
    <property type="component" value="Unassembled WGS sequence"/>
</dbReference>
<proteinExistence type="predicted"/>
<dbReference type="AlphaFoldDB" id="A0AAD8Y5W1"/>
<evidence type="ECO:0000313" key="3">
    <source>
        <dbReference type="Proteomes" id="UP001224775"/>
    </source>
</evidence>
<feature type="compositionally biased region" description="Basic residues" evidence="1">
    <location>
        <begin position="80"/>
        <end position="94"/>
    </location>
</feature>
<sequence length="107" mass="11823">MTSGYSNAAGWLQQISGVDPQANYADEDAKDPILRDLRDMKDAETKDDNLPLPRRSPRISGRNGAQYGVSYMQQQPKPKFVAHKVPTRAKKGKAKVVSNRLGGEHMA</sequence>
<accession>A0AAD8Y5W1</accession>
<feature type="region of interest" description="Disordered" evidence="1">
    <location>
        <begin position="21"/>
        <end position="107"/>
    </location>
</feature>
<feature type="compositionally biased region" description="Basic and acidic residues" evidence="1">
    <location>
        <begin position="30"/>
        <end position="49"/>
    </location>
</feature>
<keyword evidence="3" id="KW-1185">Reference proteome</keyword>
<evidence type="ECO:0000256" key="1">
    <source>
        <dbReference type="SAM" id="MobiDB-lite"/>
    </source>
</evidence>
<gene>
    <name evidence="2" type="ORF">QTG54_009371</name>
</gene>
<dbReference type="EMBL" id="JATAAI010000017">
    <property type="protein sequence ID" value="KAK1739612.1"/>
    <property type="molecule type" value="Genomic_DNA"/>
</dbReference>
<reference evidence="2" key="1">
    <citation type="submission" date="2023-06" db="EMBL/GenBank/DDBJ databases">
        <title>Survivors Of The Sea: Transcriptome response of Skeletonema marinoi to long-term dormancy.</title>
        <authorList>
            <person name="Pinder M.I.M."/>
            <person name="Kourtchenko O."/>
            <person name="Robertson E.K."/>
            <person name="Larsson T."/>
            <person name="Maumus F."/>
            <person name="Osuna-Cruz C.M."/>
            <person name="Vancaester E."/>
            <person name="Stenow R."/>
            <person name="Vandepoele K."/>
            <person name="Ploug H."/>
            <person name="Bruchert V."/>
            <person name="Godhe A."/>
            <person name="Topel M."/>
        </authorList>
    </citation>
    <scope>NUCLEOTIDE SEQUENCE</scope>
    <source>
        <strain evidence="2">R05AC</strain>
    </source>
</reference>
<organism evidence="2 3">
    <name type="scientific">Skeletonema marinoi</name>
    <dbReference type="NCBI Taxonomy" id="267567"/>
    <lineage>
        <taxon>Eukaryota</taxon>
        <taxon>Sar</taxon>
        <taxon>Stramenopiles</taxon>
        <taxon>Ochrophyta</taxon>
        <taxon>Bacillariophyta</taxon>
        <taxon>Coscinodiscophyceae</taxon>
        <taxon>Thalassiosirophycidae</taxon>
        <taxon>Thalassiosirales</taxon>
        <taxon>Skeletonemataceae</taxon>
        <taxon>Skeletonema</taxon>
        <taxon>Skeletonema marinoi-dohrnii complex</taxon>
    </lineage>
</organism>
<evidence type="ECO:0000313" key="2">
    <source>
        <dbReference type="EMBL" id="KAK1739612.1"/>
    </source>
</evidence>